<dbReference type="RefSeq" id="WP_349962487.1">
    <property type="nucleotide sequence ID" value="NZ_CP157962.1"/>
</dbReference>
<dbReference type="InterPro" id="IPR013767">
    <property type="entry name" value="PAS_fold"/>
</dbReference>
<keyword evidence="13" id="KW-0067">ATP-binding</keyword>
<dbReference type="EMBL" id="CP157962">
    <property type="protein sequence ID" value="XBT97409.1"/>
    <property type="molecule type" value="Genomic_DNA"/>
</dbReference>
<dbReference type="AlphaFoldDB" id="A0AAU7S4X3"/>
<keyword evidence="10" id="KW-0677">Repeat</keyword>
<dbReference type="InterPro" id="IPR036890">
    <property type="entry name" value="HATPase_C_sf"/>
</dbReference>
<evidence type="ECO:0000256" key="12">
    <source>
        <dbReference type="ARBA" id="ARBA00022777"/>
    </source>
</evidence>
<accession>A0AAU7S4X3</accession>
<geneLocation type="plasmid" evidence="19">
    <name>unnamed2</name>
</geneLocation>
<keyword evidence="16" id="KW-0675">Receptor</keyword>
<evidence type="ECO:0000256" key="11">
    <source>
        <dbReference type="ARBA" id="ARBA00022741"/>
    </source>
</evidence>
<dbReference type="InterPro" id="IPR001610">
    <property type="entry name" value="PAC"/>
</dbReference>
<gene>
    <name evidence="19" type="ORF">ABM479_29530</name>
</gene>
<dbReference type="Gene3D" id="3.30.565.10">
    <property type="entry name" value="Histidine kinase-like ATPase, C-terminal domain"/>
    <property type="match status" value="1"/>
</dbReference>
<keyword evidence="9" id="KW-0808">Transferase</keyword>
<keyword evidence="12" id="KW-0418">Kinase</keyword>
<evidence type="ECO:0000256" key="1">
    <source>
        <dbReference type="ARBA" id="ARBA00000085"/>
    </source>
</evidence>
<keyword evidence="11" id="KW-0547">Nucleotide-binding</keyword>
<keyword evidence="5" id="KW-0597">Phosphoprotein</keyword>
<evidence type="ECO:0000256" key="4">
    <source>
        <dbReference type="ARBA" id="ARBA00022543"/>
    </source>
</evidence>
<keyword evidence="6" id="KW-0716">Sensory transduction</keyword>
<proteinExistence type="predicted"/>
<feature type="domain" description="PAS" evidence="17">
    <location>
        <begin position="39"/>
        <end position="108"/>
    </location>
</feature>
<reference evidence="19" key="1">
    <citation type="submission" date="2024-06" db="EMBL/GenBank/DDBJ databases">
        <authorList>
            <person name="Li T."/>
            <person name="Gao R."/>
        </authorList>
    </citation>
    <scope>NUCLEOTIDE SEQUENCE</scope>
    <source>
        <strain evidence="19">ZPR3</strain>
        <plasmid evidence="19">unnamed2</plasmid>
    </source>
</reference>
<dbReference type="CDD" id="cd00130">
    <property type="entry name" value="PAS"/>
    <property type="match status" value="1"/>
</dbReference>
<dbReference type="SMART" id="SM00911">
    <property type="entry name" value="HWE_HK"/>
    <property type="match status" value="1"/>
</dbReference>
<evidence type="ECO:0000256" key="2">
    <source>
        <dbReference type="ARBA" id="ARBA00012438"/>
    </source>
</evidence>
<evidence type="ECO:0000256" key="9">
    <source>
        <dbReference type="ARBA" id="ARBA00022679"/>
    </source>
</evidence>
<evidence type="ECO:0000256" key="14">
    <source>
        <dbReference type="ARBA" id="ARBA00022991"/>
    </source>
</evidence>
<evidence type="ECO:0000256" key="15">
    <source>
        <dbReference type="ARBA" id="ARBA00023026"/>
    </source>
</evidence>
<evidence type="ECO:0000259" key="18">
    <source>
        <dbReference type="PROSITE" id="PS50113"/>
    </source>
</evidence>
<organism evidence="19">
    <name type="scientific">Rhizobium sp. ZPR3</name>
    <dbReference type="NCBI Taxonomy" id="3158967"/>
    <lineage>
        <taxon>Bacteria</taxon>
        <taxon>Pseudomonadati</taxon>
        <taxon>Pseudomonadota</taxon>
        <taxon>Alphaproteobacteria</taxon>
        <taxon>Hyphomicrobiales</taxon>
        <taxon>Rhizobiaceae</taxon>
        <taxon>Rhizobium/Agrobacterium group</taxon>
        <taxon>Rhizobium</taxon>
    </lineage>
</organism>
<dbReference type="PANTHER" id="PTHR41523">
    <property type="entry name" value="TWO-COMPONENT SYSTEM SENSOR PROTEIN"/>
    <property type="match status" value="1"/>
</dbReference>
<dbReference type="SMART" id="SM00091">
    <property type="entry name" value="PAS"/>
    <property type="match status" value="1"/>
</dbReference>
<evidence type="ECO:0000256" key="7">
    <source>
        <dbReference type="ARBA" id="ARBA00022630"/>
    </source>
</evidence>
<dbReference type="EC" id="2.7.13.3" evidence="2"/>
<dbReference type="PROSITE" id="PS50112">
    <property type="entry name" value="PAS"/>
    <property type="match status" value="1"/>
</dbReference>
<evidence type="ECO:0000259" key="17">
    <source>
        <dbReference type="PROSITE" id="PS50112"/>
    </source>
</evidence>
<evidence type="ECO:0000256" key="6">
    <source>
        <dbReference type="ARBA" id="ARBA00022606"/>
    </source>
</evidence>
<evidence type="ECO:0000256" key="16">
    <source>
        <dbReference type="ARBA" id="ARBA00023170"/>
    </source>
</evidence>
<dbReference type="InterPro" id="IPR011102">
    <property type="entry name" value="Sig_transdc_His_kinase_HWE"/>
</dbReference>
<evidence type="ECO:0000313" key="19">
    <source>
        <dbReference type="EMBL" id="XBT97409.1"/>
    </source>
</evidence>
<dbReference type="SUPFAM" id="SSF55785">
    <property type="entry name" value="PYP-like sensor domain (PAS domain)"/>
    <property type="match status" value="1"/>
</dbReference>
<dbReference type="PANTHER" id="PTHR41523:SF8">
    <property type="entry name" value="ETHYLENE RESPONSE SENSOR PROTEIN"/>
    <property type="match status" value="1"/>
</dbReference>
<evidence type="ECO:0000256" key="13">
    <source>
        <dbReference type="ARBA" id="ARBA00022840"/>
    </source>
</evidence>
<keyword evidence="4" id="KW-0600">Photoreceptor protein</keyword>
<evidence type="ECO:0000256" key="8">
    <source>
        <dbReference type="ARBA" id="ARBA00022643"/>
    </source>
</evidence>
<name>A0AAU7S4X3_9HYPH</name>
<evidence type="ECO:0000256" key="3">
    <source>
        <dbReference type="ARBA" id="ARBA00021740"/>
    </source>
</evidence>
<dbReference type="InterPro" id="IPR035965">
    <property type="entry name" value="PAS-like_dom_sf"/>
</dbReference>
<dbReference type="GO" id="GO:0006355">
    <property type="term" value="P:regulation of DNA-templated transcription"/>
    <property type="evidence" value="ECO:0007669"/>
    <property type="project" value="InterPro"/>
</dbReference>
<dbReference type="NCBIfam" id="TIGR00229">
    <property type="entry name" value="sensory_box"/>
    <property type="match status" value="1"/>
</dbReference>
<keyword evidence="15" id="KW-0843">Virulence</keyword>
<protein>
    <recommendedName>
        <fullName evidence="3">Blue-light-activated histidine kinase</fullName>
        <ecNumber evidence="2">2.7.13.3</ecNumber>
    </recommendedName>
</protein>
<dbReference type="Gene3D" id="3.30.450.20">
    <property type="entry name" value="PAS domain"/>
    <property type="match status" value="1"/>
</dbReference>
<dbReference type="GO" id="GO:0004673">
    <property type="term" value="F:protein histidine kinase activity"/>
    <property type="evidence" value="ECO:0007669"/>
    <property type="project" value="UniProtKB-EC"/>
</dbReference>
<dbReference type="SMART" id="SM00086">
    <property type="entry name" value="PAC"/>
    <property type="match status" value="1"/>
</dbReference>
<feature type="domain" description="PAC" evidence="18">
    <location>
        <begin position="112"/>
        <end position="164"/>
    </location>
</feature>
<dbReference type="Pfam" id="PF00989">
    <property type="entry name" value="PAS"/>
    <property type="match status" value="1"/>
</dbReference>
<keyword evidence="7" id="KW-0285">Flavoprotein</keyword>
<dbReference type="Pfam" id="PF07536">
    <property type="entry name" value="HWE_HK"/>
    <property type="match status" value="1"/>
</dbReference>
<comment type="catalytic activity">
    <reaction evidence="1">
        <text>ATP + protein L-histidine = ADP + protein N-phospho-L-histidine.</text>
        <dbReference type="EC" id="2.7.13.3"/>
    </reaction>
</comment>
<dbReference type="GO" id="GO:0005524">
    <property type="term" value="F:ATP binding"/>
    <property type="evidence" value="ECO:0007669"/>
    <property type="project" value="UniProtKB-KW"/>
</dbReference>
<keyword evidence="14" id="KW-0157">Chromophore</keyword>
<evidence type="ECO:0000256" key="10">
    <source>
        <dbReference type="ARBA" id="ARBA00022737"/>
    </source>
</evidence>
<dbReference type="InterPro" id="IPR000700">
    <property type="entry name" value="PAS-assoc_C"/>
</dbReference>
<dbReference type="GO" id="GO:0009881">
    <property type="term" value="F:photoreceptor activity"/>
    <property type="evidence" value="ECO:0007669"/>
    <property type="project" value="UniProtKB-KW"/>
</dbReference>
<sequence>MSTQRVAEARPAIFQNAPSRTAQTRNTLLEQLGSNAPTAQAFLAAIVENSDDAIISKSINGIITSWNRSAERLFGYTAEEAIGEHITIIIPEDRLLEEETIISAIRAGEKIDHYETIRRRKDGTLVEISLTASPVRDDLGNIIGASKVARDISERKRVAEGQELLLREMNHRTKNIFAVIGAVVGLSERTSTSIQEFAGDLRARVNALAIAHELTLPGASGASVQSHDTTLFTLIKALFAPHQDGGTDRVSINGRDVPVRGTILTSLALLLHEFATNAVKYGALSSPEGRIAINIGCDDDFVLTWTELGGPPTARPEGPGGFGSQLERATISSLHGAIDREWNPSGLKILLRIPSHILQDERGSGTA</sequence>
<dbReference type="InterPro" id="IPR000014">
    <property type="entry name" value="PAS"/>
</dbReference>
<keyword evidence="8" id="KW-0288">FMN</keyword>
<keyword evidence="19" id="KW-0614">Plasmid</keyword>
<evidence type="ECO:0000256" key="5">
    <source>
        <dbReference type="ARBA" id="ARBA00022553"/>
    </source>
</evidence>
<dbReference type="PROSITE" id="PS50113">
    <property type="entry name" value="PAC"/>
    <property type="match status" value="1"/>
</dbReference>